<dbReference type="InterPro" id="IPR001245">
    <property type="entry name" value="Ser-Thr/Tyr_kinase_cat_dom"/>
</dbReference>
<proteinExistence type="inferred from homology"/>
<dbReference type="InterPro" id="IPR050629">
    <property type="entry name" value="STE20/SPS1-PAK"/>
</dbReference>
<keyword evidence="14" id="KW-0496">Mitochondrion</keyword>
<organism evidence="13 15">
    <name type="scientific">Plasmodiophora brassicae</name>
    <name type="common">Clubroot disease agent</name>
    <dbReference type="NCBI Taxonomy" id="37360"/>
    <lineage>
        <taxon>Eukaryota</taxon>
        <taxon>Sar</taxon>
        <taxon>Rhizaria</taxon>
        <taxon>Endomyxa</taxon>
        <taxon>Phytomyxea</taxon>
        <taxon>Plasmodiophorida</taxon>
        <taxon>Plasmodiophoridae</taxon>
        <taxon>Plasmodiophora</taxon>
    </lineage>
</organism>
<dbReference type="EMBL" id="OVEO01000001">
    <property type="protein sequence ID" value="SPQ93752.1"/>
    <property type="molecule type" value="Genomic_DNA"/>
</dbReference>
<sequence>MASDADTGNVGGGRPAAAAAAAEQAAAAAAPMSSLLGAVRHPQHGQGKPWMGLQSGDWVVYRPSRHPPSLRLLRVSYATSMIEWDSLDSSALSRMFRSRAREPIKALVRAEPGTRRQVVMRQFSPRNLTDADGADESFSLVFAPLERYVTFVARTVDERDKWVRSFNELAVGIFNVQHVAHVSPLFQWSTSGNAEQEFEVGDLIGAGSYAEVYRGRHRPTQFPVAIKIVHQASTPKARGAGRPHLGNTPVAGSFRVAGDELAPQAGSPMALPPRSKSLQDQQMSSALSIDAEERLLLKCRHANVVTYFGSLHDSQGRLWMLTELCEAGSILDVLMRTPVRLTEKQIATILRATLSGLEYLHKSAVVHCDVKCSNVLMNGSAQVKLADFGVSKQIDAETIGRKKGVGTLLWMAPEVMNGARNSTASDIWSLGITTLELANDGKAPFCDDSLPDALAKLRSGTVPTLANDTWSPAFHDFVRTCLATNPKLRPNASQLLQHPFLSQRNACAPLNDLIADMFKRELHEQIKLVDDQVSVRENLDRFGNGGVIRKSAHRPRPALNTNVFGDDPGPPQEEHF</sequence>
<feature type="domain" description="Protein kinase" evidence="12">
    <location>
        <begin position="198"/>
        <end position="501"/>
    </location>
</feature>
<evidence type="ECO:0000313" key="15">
    <source>
        <dbReference type="Proteomes" id="UP000039324"/>
    </source>
</evidence>
<keyword evidence="4" id="KW-0808">Transferase</keyword>
<accession>A0A0G4J4N0</accession>
<evidence type="ECO:0000256" key="5">
    <source>
        <dbReference type="ARBA" id="ARBA00022741"/>
    </source>
</evidence>
<dbReference type="Pfam" id="PF00069">
    <property type="entry name" value="Pkinase"/>
    <property type="match status" value="1"/>
</dbReference>
<dbReference type="GO" id="GO:0005524">
    <property type="term" value="F:ATP binding"/>
    <property type="evidence" value="ECO:0007669"/>
    <property type="project" value="UniProtKB-UniRule"/>
</dbReference>
<evidence type="ECO:0000256" key="7">
    <source>
        <dbReference type="ARBA" id="ARBA00022840"/>
    </source>
</evidence>
<dbReference type="InterPro" id="IPR000719">
    <property type="entry name" value="Prot_kinase_dom"/>
</dbReference>
<dbReference type="Gene3D" id="1.10.510.10">
    <property type="entry name" value="Transferase(Phosphotransferase) domain 1"/>
    <property type="match status" value="1"/>
</dbReference>
<dbReference type="OrthoDB" id="266718at2759"/>
<reference evidence="13 15" key="1">
    <citation type="submission" date="2015-02" db="EMBL/GenBank/DDBJ databases">
        <authorList>
            <person name="Chooi Y.-H."/>
        </authorList>
    </citation>
    <scope>NUCLEOTIDE SEQUENCE [LARGE SCALE GENOMIC DNA]</scope>
    <source>
        <strain evidence="13">E3</strain>
    </source>
</reference>
<dbReference type="SMART" id="SM00220">
    <property type="entry name" value="S_TKc"/>
    <property type="match status" value="1"/>
</dbReference>
<dbReference type="PANTHER" id="PTHR48012">
    <property type="entry name" value="STERILE20-LIKE KINASE, ISOFORM B-RELATED"/>
    <property type="match status" value="1"/>
</dbReference>
<comment type="catalytic activity">
    <reaction evidence="9">
        <text>L-seryl-[protein] + ATP = O-phospho-L-seryl-[protein] + ADP + H(+)</text>
        <dbReference type="Rhea" id="RHEA:17989"/>
        <dbReference type="Rhea" id="RHEA-COMP:9863"/>
        <dbReference type="Rhea" id="RHEA-COMP:11604"/>
        <dbReference type="ChEBI" id="CHEBI:15378"/>
        <dbReference type="ChEBI" id="CHEBI:29999"/>
        <dbReference type="ChEBI" id="CHEBI:30616"/>
        <dbReference type="ChEBI" id="CHEBI:83421"/>
        <dbReference type="ChEBI" id="CHEBI:456216"/>
        <dbReference type="EC" id="2.7.11.1"/>
    </reaction>
</comment>
<dbReference type="InterPro" id="IPR017441">
    <property type="entry name" value="Protein_kinase_ATP_BS"/>
</dbReference>
<evidence type="ECO:0000313" key="13">
    <source>
        <dbReference type="EMBL" id="CEP02319.1"/>
    </source>
</evidence>
<evidence type="ECO:0000256" key="9">
    <source>
        <dbReference type="ARBA" id="ARBA00048679"/>
    </source>
</evidence>
<name>A0A0G4J4N0_PLABS</name>
<dbReference type="InterPro" id="IPR011009">
    <property type="entry name" value="Kinase-like_dom_sf"/>
</dbReference>
<dbReference type="OMA" id="TLANDTW"/>
<dbReference type="PROSITE" id="PS00107">
    <property type="entry name" value="PROTEIN_KINASE_ATP"/>
    <property type="match status" value="1"/>
</dbReference>
<dbReference type="PROSITE" id="PS00108">
    <property type="entry name" value="PROTEIN_KINASE_ST"/>
    <property type="match status" value="1"/>
</dbReference>
<keyword evidence="5 10" id="KW-0547">Nucleotide-binding</keyword>
<evidence type="ECO:0000256" key="1">
    <source>
        <dbReference type="ARBA" id="ARBA00008874"/>
    </source>
</evidence>
<evidence type="ECO:0000313" key="16">
    <source>
        <dbReference type="Proteomes" id="UP000290189"/>
    </source>
</evidence>
<dbReference type="EC" id="2.7.11.1" evidence="2"/>
<dbReference type="EMBL" id="CDSF01000124">
    <property type="protein sequence ID" value="CEP02319.1"/>
    <property type="molecule type" value="Genomic_DNA"/>
</dbReference>
<dbReference type="Gene3D" id="3.30.200.20">
    <property type="entry name" value="Phosphorylase Kinase, domain 1"/>
    <property type="match status" value="1"/>
</dbReference>
<dbReference type="Proteomes" id="UP000290189">
    <property type="component" value="Unassembled WGS sequence"/>
</dbReference>
<keyword evidence="15" id="KW-1185">Reference proteome</keyword>
<feature type="binding site" evidence="10">
    <location>
        <position position="227"/>
    </location>
    <ligand>
        <name>ATP</name>
        <dbReference type="ChEBI" id="CHEBI:30616"/>
    </ligand>
</feature>
<evidence type="ECO:0000256" key="2">
    <source>
        <dbReference type="ARBA" id="ARBA00012513"/>
    </source>
</evidence>
<geneLocation type="mitochondrion" evidence="14"/>
<dbReference type="STRING" id="37360.A0A0G4J4N0"/>
<comment type="catalytic activity">
    <reaction evidence="8">
        <text>L-threonyl-[protein] + ATP = O-phospho-L-threonyl-[protein] + ADP + H(+)</text>
        <dbReference type="Rhea" id="RHEA:46608"/>
        <dbReference type="Rhea" id="RHEA-COMP:11060"/>
        <dbReference type="Rhea" id="RHEA-COMP:11605"/>
        <dbReference type="ChEBI" id="CHEBI:15378"/>
        <dbReference type="ChEBI" id="CHEBI:30013"/>
        <dbReference type="ChEBI" id="CHEBI:30616"/>
        <dbReference type="ChEBI" id="CHEBI:61977"/>
        <dbReference type="ChEBI" id="CHEBI:456216"/>
        <dbReference type="EC" id="2.7.11.1"/>
    </reaction>
</comment>
<reference evidence="14 16" key="2">
    <citation type="submission" date="2018-03" db="EMBL/GenBank/DDBJ databases">
        <authorList>
            <person name="Fogelqvist J."/>
        </authorList>
    </citation>
    <scope>NUCLEOTIDE SEQUENCE [LARGE SCALE GENOMIC DNA]</scope>
</reference>
<evidence type="ECO:0000256" key="10">
    <source>
        <dbReference type="PROSITE-ProRule" id="PRU10141"/>
    </source>
</evidence>
<gene>
    <name evidence="13" type="ORF">PBRA_008903</name>
    <name evidence="14" type="ORF">PLBR_LOCUS967</name>
</gene>
<dbReference type="PANTHER" id="PTHR48012:SF10">
    <property type="entry name" value="FI20177P1"/>
    <property type="match status" value="1"/>
</dbReference>
<evidence type="ECO:0000256" key="11">
    <source>
        <dbReference type="SAM" id="MobiDB-lite"/>
    </source>
</evidence>
<dbReference type="PROSITE" id="PS50011">
    <property type="entry name" value="PROTEIN_KINASE_DOM"/>
    <property type="match status" value="1"/>
</dbReference>
<feature type="region of interest" description="Disordered" evidence="11">
    <location>
        <begin position="545"/>
        <end position="576"/>
    </location>
</feature>
<dbReference type="SUPFAM" id="SSF56112">
    <property type="entry name" value="Protein kinase-like (PK-like)"/>
    <property type="match status" value="1"/>
</dbReference>
<keyword evidence="7 10" id="KW-0067">ATP-binding</keyword>
<keyword evidence="3" id="KW-0723">Serine/threonine-protein kinase</keyword>
<dbReference type="PRINTS" id="PR00109">
    <property type="entry name" value="TYRKINASE"/>
</dbReference>
<evidence type="ECO:0000256" key="3">
    <source>
        <dbReference type="ARBA" id="ARBA00022527"/>
    </source>
</evidence>
<evidence type="ECO:0000256" key="4">
    <source>
        <dbReference type="ARBA" id="ARBA00022679"/>
    </source>
</evidence>
<protein>
    <recommendedName>
        <fullName evidence="2">non-specific serine/threonine protein kinase</fullName>
        <ecNumber evidence="2">2.7.11.1</ecNumber>
    </recommendedName>
</protein>
<dbReference type="Proteomes" id="UP000039324">
    <property type="component" value="Unassembled WGS sequence"/>
</dbReference>
<dbReference type="InterPro" id="IPR008271">
    <property type="entry name" value="Ser/Thr_kinase_AS"/>
</dbReference>
<keyword evidence="6" id="KW-0418">Kinase</keyword>
<evidence type="ECO:0000313" key="14">
    <source>
        <dbReference type="EMBL" id="SPQ93752.1"/>
    </source>
</evidence>
<dbReference type="GO" id="GO:0005737">
    <property type="term" value="C:cytoplasm"/>
    <property type="evidence" value="ECO:0007669"/>
    <property type="project" value="TreeGrafter"/>
</dbReference>
<evidence type="ECO:0000259" key="12">
    <source>
        <dbReference type="PROSITE" id="PS50011"/>
    </source>
</evidence>
<comment type="similarity">
    <text evidence="1">Belongs to the protein kinase superfamily. STE Ser/Thr protein kinase family. STE20 subfamily.</text>
</comment>
<evidence type="ECO:0000256" key="6">
    <source>
        <dbReference type="ARBA" id="ARBA00022777"/>
    </source>
</evidence>
<dbReference type="AlphaFoldDB" id="A0A0G4J4N0"/>
<dbReference type="GO" id="GO:0004674">
    <property type="term" value="F:protein serine/threonine kinase activity"/>
    <property type="evidence" value="ECO:0007669"/>
    <property type="project" value="UniProtKB-KW"/>
</dbReference>
<evidence type="ECO:0000256" key="8">
    <source>
        <dbReference type="ARBA" id="ARBA00047899"/>
    </source>
</evidence>